<dbReference type="InParanoid" id="A0A672GIS4"/>
<sequence length="76" mass="8556">MVTDSAAYIGVDFAYNAGVGLVVRMKDGPEERGETILQQLRAAFERDWGSRYAKTLPGSKDCNHVRLWNGTHRLMQ</sequence>
<reference evidence="1" key="2">
    <citation type="submission" date="2025-08" db="UniProtKB">
        <authorList>
            <consortium name="Ensembl"/>
        </authorList>
    </citation>
    <scope>IDENTIFICATION</scope>
</reference>
<name>A0A672GIS4_SALFA</name>
<reference evidence="1" key="1">
    <citation type="submission" date="2019-06" db="EMBL/GenBank/DDBJ databases">
        <authorList>
            <consortium name="Wellcome Sanger Institute Data Sharing"/>
        </authorList>
    </citation>
    <scope>NUCLEOTIDE SEQUENCE [LARGE SCALE GENOMIC DNA]</scope>
</reference>
<keyword evidence="2" id="KW-1185">Reference proteome</keyword>
<dbReference type="OMA" id="TIRYLCY"/>
<dbReference type="Ensembl" id="ENSSFAT00005019426.1">
    <property type="protein sequence ID" value="ENSSFAP00005018693.1"/>
    <property type="gene ID" value="ENSSFAG00005009835.1"/>
</dbReference>
<evidence type="ECO:0000313" key="1">
    <source>
        <dbReference type="Ensembl" id="ENSSFAP00005018693.1"/>
    </source>
</evidence>
<organism evidence="1 2">
    <name type="scientific">Salarias fasciatus</name>
    <name type="common">Jewelled blenny</name>
    <name type="synonym">Blennius fasciatus</name>
    <dbReference type="NCBI Taxonomy" id="181472"/>
    <lineage>
        <taxon>Eukaryota</taxon>
        <taxon>Metazoa</taxon>
        <taxon>Chordata</taxon>
        <taxon>Craniata</taxon>
        <taxon>Vertebrata</taxon>
        <taxon>Euteleostomi</taxon>
        <taxon>Actinopterygii</taxon>
        <taxon>Neopterygii</taxon>
        <taxon>Teleostei</taxon>
        <taxon>Neoteleostei</taxon>
        <taxon>Acanthomorphata</taxon>
        <taxon>Ovalentaria</taxon>
        <taxon>Blenniimorphae</taxon>
        <taxon>Blenniiformes</taxon>
        <taxon>Blennioidei</taxon>
        <taxon>Blenniidae</taxon>
        <taxon>Salariinae</taxon>
        <taxon>Salarias</taxon>
    </lineage>
</organism>
<dbReference type="AlphaFoldDB" id="A0A672GIS4"/>
<accession>A0A672GIS4</accession>
<proteinExistence type="predicted"/>
<dbReference type="Proteomes" id="UP000472267">
    <property type="component" value="Chromosome 6"/>
</dbReference>
<protein>
    <submittedName>
        <fullName evidence="1">Uncharacterized protein</fullName>
    </submittedName>
</protein>
<reference evidence="1" key="3">
    <citation type="submission" date="2025-09" db="UniProtKB">
        <authorList>
            <consortium name="Ensembl"/>
        </authorList>
    </citation>
    <scope>IDENTIFICATION</scope>
</reference>
<evidence type="ECO:0000313" key="2">
    <source>
        <dbReference type="Proteomes" id="UP000472267"/>
    </source>
</evidence>